<dbReference type="PANTHER" id="PTHR43481:SF4">
    <property type="entry name" value="GLYCEROL-1-PHOSPHATE PHOSPHOHYDROLASE 1-RELATED"/>
    <property type="match status" value="1"/>
</dbReference>
<dbReference type="NCBIfam" id="TIGR01509">
    <property type="entry name" value="HAD-SF-IA-v3"/>
    <property type="match status" value="1"/>
</dbReference>
<name>A0AAW9TIF2_RHIML</name>
<accession>A0AAW9TIF2</accession>
<dbReference type="Pfam" id="PF00702">
    <property type="entry name" value="Hydrolase"/>
    <property type="match status" value="1"/>
</dbReference>
<organism evidence="1 2">
    <name type="scientific">Rhizobium meliloti</name>
    <name type="common">Ensifer meliloti</name>
    <name type="synonym">Sinorhizobium meliloti</name>
    <dbReference type="NCBI Taxonomy" id="382"/>
    <lineage>
        <taxon>Bacteria</taxon>
        <taxon>Pseudomonadati</taxon>
        <taxon>Pseudomonadota</taxon>
        <taxon>Alphaproteobacteria</taxon>
        <taxon>Hyphomicrobiales</taxon>
        <taxon>Rhizobiaceae</taxon>
        <taxon>Sinorhizobium/Ensifer group</taxon>
        <taxon>Sinorhizobium</taxon>
    </lineage>
</organism>
<protein>
    <submittedName>
        <fullName evidence="1">HAD-IA family hydrolase</fullName>
    </submittedName>
</protein>
<comment type="caution">
    <text evidence="1">The sequence shown here is derived from an EMBL/GenBank/DDBJ whole genome shotgun (WGS) entry which is preliminary data.</text>
</comment>
<dbReference type="InterPro" id="IPR036412">
    <property type="entry name" value="HAD-like_sf"/>
</dbReference>
<dbReference type="NCBIfam" id="TIGR01549">
    <property type="entry name" value="HAD-SF-IA-v1"/>
    <property type="match status" value="1"/>
</dbReference>
<sequence length="222" mass="23949">MEENYVRLNCKAVLFDMDGVLVDSLLQIEQSLRQWASKHSLDADHVVELSHGRRDQDLVQMAAPFLDVKKEVRLFQEHEVNEAHKSRAKRGAVELVKSLQPNTWAVVTSGCRAVAEARLKAAGIKTPAVLVSADDVSVGKPDPEGYLSAAHQIGVSPANCVVFEDAPAGVKAARDGGMQVVGVGGTVANQYLDCAYTVSGLNDVTIVNTESYIELHLRLTGS</sequence>
<dbReference type="Gene3D" id="1.10.150.240">
    <property type="entry name" value="Putative phosphatase, domain 2"/>
    <property type="match status" value="1"/>
</dbReference>
<evidence type="ECO:0000313" key="2">
    <source>
        <dbReference type="Proteomes" id="UP000429484"/>
    </source>
</evidence>
<dbReference type="PANTHER" id="PTHR43481">
    <property type="entry name" value="FRUCTOSE-1-PHOSPHATE PHOSPHATASE"/>
    <property type="match status" value="1"/>
</dbReference>
<dbReference type="Proteomes" id="UP000429484">
    <property type="component" value="Unassembled WGS sequence"/>
</dbReference>
<dbReference type="PRINTS" id="PR00413">
    <property type="entry name" value="HADHALOGNASE"/>
</dbReference>
<gene>
    <name evidence="1" type="ORF">GHK53_07685</name>
</gene>
<proteinExistence type="predicted"/>
<dbReference type="RefSeq" id="WP_153349515.1">
    <property type="nucleotide sequence ID" value="NZ_WISR01000078.1"/>
</dbReference>
<dbReference type="AlphaFoldDB" id="A0AAW9TIF2"/>
<dbReference type="InterPro" id="IPR006439">
    <property type="entry name" value="HAD-SF_hydro_IA"/>
</dbReference>
<dbReference type="InterPro" id="IPR023214">
    <property type="entry name" value="HAD_sf"/>
</dbReference>
<reference evidence="1 2" key="1">
    <citation type="journal article" date="2013" name="Genome Biol.">
        <title>Comparative genomics of the core and accessory genomes of 48 Sinorhizobium strains comprising five genospecies.</title>
        <authorList>
            <person name="Sugawara M."/>
            <person name="Epstein B."/>
            <person name="Badgley B.D."/>
            <person name="Unno T."/>
            <person name="Xu L."/>
            <person name="Reese J."/>
            <person name="Gyaneshwar P."/>
            <person name="Denny R."/>
            <person name="Mudge J."/>
            <person name="Bharti A.K."/>
            <person name="Farmer A.D."/>
            <person name="May G.D."/>
            <person name="Woodward J.E."/>
            <person name="Medigue C."/>
            <person name="Vallenet D."/>
            <person name="Lajus A."/>
            <person name="Rouy Z."/>
            <person name="Martinez-Vaz B."/>
            <person name="Tiffin P."/>
            <person name="Young N.D."/>
            <person name="Sadowsky M.J."/>
        </authorList>
    </citation>
    <scope>NUCLEOTIDE SEQUENCE [LARGE SCALE GENOMIC DNA]</scope>
    <source>
        <strain evidence="1 2">N6B1</strain>
    </source>
</reference>
<dbReference type="Gene3D" id="3.40.50.1000">
    <property type="entry name" value="HAD superfamily/HAD-like"/>
    <property type="match status" value="1"/>
</dbReference>
<dbReference type="InterPro" id="IPR051806">
    <property type="entry name" value="HAD-like_SPP"/>
</dbReference>
<dbReference type="EMBL" id="WISR01000078">
    <property type="protein sequence ID" value="MQW32696.1"/>
    <property type="molecule type" value="Genomic_DNA"/>
</dbReference>
<dbReference type="SFLD" id="SFLDG01129">
    <property type="entry name" value="C1.5:_HAD__Beta-PGM__Phosphata"/>
    <property type="match status" value="1"/>
</dbReference>
<dbReference type="GO" id="GO:0050308">
    <property type="term" value="F:sugar-phosphatase activity"/>
    <property type="evidence" value="ECO:0007669"/>
    <property type="project" value="TreeGrafter"/>
</dbReference>
<dbReference type="SFLD" id="SFLDS00003">
    <property type="entry name" value="Haloacid_Dehalogenase"/>
    <property type="match status" value="1"/>
</dbReference>
<dbReference type="SUPFAM" id="SSF56784">
    <property type="entry name" value="HAD-like"/>
    <property type="match status" value="1"/>
</dbReference>
<evidence type="ECO:0000313" key="1">
    <source>
        <dbReference type="EMBL" id="MQW32696.1"/>
    </source>
</evidence>
<keyword evidence="1" id="KW-0378">Hydrolase</keyword>
<dbReference type="InterPro" id="IPR023198">
    <property type="entry name" value="PGP-like_dom2"/>
</dbReference>